<feature type="disulfide bond" evidence="5">
    <location>
        <begin position="94"/>
        <end position="109"/>
    </location>
</feature>
<dbReference type="Pfam" id="PF00057">
    <property type="entry name" value="Ldl_recept_a"/>
    <property type="match status" value="1"/>
</dbReference>
<feature type="disulfide bond" evidence="5">
    <location>
        <begin position="132"/>
        <end position="147"/>
    </location>
</feature>
<reference evidence="7" key="1">
    <citation type="submission" date="2020-11" db="EMBL/GenBank/DDBJ databases">
        <authorList>
            <person name="Tran Van P."/>
        </authorList>
    </citation>
    <scope>NUCLEOTIDE SEQUENCE</scope>
</reference>
<dbReference type="PROSITE" id="PS50038">
    <property type="entry name" value="FZ"/>
    <property type="match status" value="1"/>
</dbReference>
<gene>
    <name evidence="7" type="ORF">TCEB3V08_LOCUS10770</name>
</gene>
<keyword evidence="2" id="KW-0812">Transmembrane</keyword>
<dbReference type="PANTHER" id="PTHR24252">
    <property type="entry name" value="ACROSIN-RELATED"/>
    <property type="match status" value="1"/>
</dbReference>
<dbReference type="GO" id="GO:0004252">
    <property type="term" value="F:serine-type endopeptidase activity"/>
    <property type="evidence" value="ECO:0007669"/>
    <property type="project" value="InterPro"/>
</dbReference>
<dbReference type="Pfam" id="PF00089">
    <property type="entry name" value="Trypsin"/>
    <property type="match status" value="1"/>
</dbReference>
<dbReference type="SUPFAM" id="SSF57424">
    <property type="entry name" value="LDL receptor-like module"/>
    <property type="match status" value="1"/>
</dbReference>
<dbReference type="PANTHER" id="PTHR24252:SF27">
    <property type="entry name" value="TRANSMEMBRANE PROTEASE SERINE 3-LIKE"/>
    <property type="match status" value="1"/>
</dbReference>
<dbReference type="EMBL" id="OC321995">
    <property type="protein sequence ID" value="CAD7411060.1"/>
    <property type="molecule type" value="Genomic_DNA"/>
</dbReference>
<accession>A0A7R9DAI1</accession>
<dbReference type="CDD" id="cd07066">
    <property type="entry name" value="CRD_FZ"/>
    <property type="match status" value="1"/>
</dbReference>
<dbReference type="GO" id="GO:0006508">
    <property type="term" value="P:proteolysis"/>
    <property type="evidence" value="ECO:0007669"/>
    <property type="project" value="InterPro"/>
</dbReference>
<dbReference type="Gene3D" id="1.10.2000.10">
    <property type="entry name" value="Frizzled cysteine-rich domain"/>
    <property type="match status" value="1"/>
</dbReference>
<dbReference type="InterPro" id="IPR043504">
    <property type="entry name" value="Peptidase_S1_PA_chymotrypsin"/>
</dbReference>
<evidence type="ECO:0000256" key="4">
    <source>
        <dbReference type="ARBA" id="ARBA00023180"/>
    </source>
</evidence>
<dbReference type="InterPro" id="IPR020067">
    <property type="entry name" value="Frizzled_dom"/>
</dbReference>
<dbReference type="PROSITE" id="PS01209">
    <property type="entry name" value="LDLRA_1"/>
    <property type="match status" value="1"/>
</dbReference>
<name>A0A7R9DAI1_TIMCR</name>
<dbReference type="InterPro" id="IPR002172">
    <property type="entry name" value="LDrepeatLR_classA_rpt"/>
</dbReference>
<dbReference type="PROSITE" id="PS50068">
    <property type="entry name" value="LDLRA_2"/>
    <property type="match status" value="2"/>
</dbReference>
<dbReference type="Gene3D" id="4.10.400.10">
    <property type="entry name" value="Low-density Lipoprotein Receptor"/>
    <property type="match status" value="2"/>
</dbReference>
<keyword evidence="2" id="KW-0735">Signal-anchor</keyword>
<dbReference type="PRINTS" id="PR00261">
    <property type="entry name" value="LDLRECEPTOR"/>
</dbReference>
<dbReference type="Gene3D" id="2.40.10.10">
    <property type="entry name" value="Trypsin-like serine proteases"/>
    <property type="match status" value="1"/>
</dbReference>
<protein>
    <recommendedName>
        <fullName evidence="6">FZ domain-containing protein</fullName>
    </recommendedName>
</protein>
<evidence type="ECO:0000256" key="3">
    <source>
        <dbReference type="ARBA" id="ARBA00023157"/>
    </source>
</evidence>
<dbReference type="InterPro" id="IPR009003">
    <property type="entry name" value="Peptidase_S1_PA"/>
</dbReference>
<dbReference type="CDD" id="cd00112">
    <property type="entry name" value="LDLa"/>
    <property type="match status" value="2"/>
</dbReference>
<dbReference type="InterPro" id="IPR001254">
    <property type="entry name" value="Trypsin_dom"/>
</dbReference>
<evidence type="ECO:0000259" key="6">
    <source>
        <dbReference type="PROSITE" id="PS50038"/>
    </source>
</evidence>
<dbReference type="InterPro" id="IPR023415">
    <property type="entry name" value="LDLR_class-A_CS"/>
</dbReference>
<sequence length="326" mass="35799">MVELVDAECYRLAYEFVCQLLQPSCLPRLPTDKEDHMVLPCRGFCQEFHMGCGSRIPDKLKDMLNCNTFPDYIGTGSCIPKPDLQAQALTPRVCDGVIDCVDMSDETSCSYCPAGSMHCGIGSTCISPNKRCDGSHDCPDGSDEKACLSLAPSMSALTKGSLPATPHQPEFFSKGYVMFNERGHSGKVCTERLNRTVPEPNHETTLRDIASSLCTVLHYQNVSFFRVEKDKEDNVQYVHMEDPTASEIMFVRGPCPSKLVLVVGCSNLKCGLQSLRREGGLNGLGKMAAHGDWPWHVALFKDSVHVCDGTLVSPEWLVTTASCFQG</sequence>
<dbReference type="InterPro" id="IPR036790">
    <property type="entry name" value="Frizzled_dom_sf"/>
</dbReference>
<dbReference type="SUPFAM" id="SSF50494">
    <property type="entry name" value="Trypsin-like serine proteases"/>
    <property type="match status" value="1"/>
</dbReference>
<evidence type="ECO:0000256" key="1">
    <source>
        <dbReference type="ARBA" id="ARBA00004401"/>
    </source>
</evidence>
<dbReference type="SMART" id="SM00192">
    <property type="entry name" value="LDLa"/>
    <property type="match status" value="2"/>
</dbReference>
<evidence type="ECO:0000256" key="5">
    <source>
        <dbReference type="PROSITE-ProRule" id="PRU00124"/>
    </source>
</evidence>
<evidence type="ECO:0000256" key="2">
    <source>
        <dbReference type="ARBA" id="ARBA00022968"/>
    </source>
</evidence>
<organism evidence="7">
    <name type="scientific">Timema cristinae</name>
    <name type="common">Walking stick</name>
    <dbReference type="NCBI Taxonomy" id="61476"/>
    <lineage>
        <taxon>Eukaryota</taxon>
        <taxon>Metazoa</taxon>
        <taxon>Ecdysozoa</taxon>
        <taxon>Arthropoda</taxon>
        <taxon>Hexapoda</taxon>
        <taxon>Insecta</taxon>
        <taxon>Pterygota</taxon>
        <taxon>Neoptera</taxon>
        <taxon>Polyneoptera</taxon>
        <taxon>Phasmatodea</taxon>
        <taxon>Timematodea</taxon>
        <taxon>Timematoidea</taxon>
        <taxon>Timematidae</taxon>
        <taxon>Timema</taxon>
    </lineage>
</organism>
<dbReference type="InterPro" id="IPR036055">
    <property type="entry name" value="LDL_receptor-like_sf"/>
</dbReference>
<comment type="subcellular location">
    <subcellularLocation>
        <location evidence="1">Cell membrane</location>
        <topology evidence="1">Single-pass type II membrane protein</topology>
    </subcellularLocation>
</comment>
<comment type="caution">
    <text evidence="5">Lacks conserved residue(s) required for the propagation of feature annotation.</text>
</comment>
<keyword evidence="4" id="KW-0325">Glycoprotein</keyword>
<dbReference type="Pfam" id="PF01392">
    <property type="entry name" value="Fz"/>
    <property type="match status" value="1"/>
</dbReference>
<dbReference type="AlphaFoldDB" id="A0A7R9DAI1"/>
<feature type="domain" description="FZ" evidence="6">
    <location>
        <begin position="1"/>
        <end position="81"/>
    </location>
</feature>
<proteinExistence type="predicted"/>
<dbReference type="SUPFAM" id="SSF63501">
    <property type="entry name" value="Frizzled cysteine-rich domain"/>
    <property type="match status" value="1"/>
</dbReference>
<keyword evidence="3 5" id="KW-1015">Disulfide bond</keyword>
<evidence type="ECO:0000313" key="7">
    <source>
        <dbReference type="EMBL" id="CAD7411060.1"/>
    </source>
</evidence>
<dbReference type="GO" id="GO:0005886">
    <property type="term" value="C:plasma membrane"/>
    <property type="evidence" value="ECO:0007669"/>
    <property type="project" value="UniProtKB-SubCell"/>
</dbReference>